<evidence type="ECO:0000259" key="3">
    <source>
        <dbReference type="Pfam" id="PF00561"/>
    </source>
</evidence>
<feature type="domain" description="AB hydrolase-1" evidence="3">
    <location>
        <begin position="1"/>
        <end position="100"/>
    </location>
</feature>
<keyword evidence="5" id="KW-1185">Reference proteome</keyword>
<name>A0ABQ9G7V1_9NEOP</name>
<comment type="similarity">
    <text evidence="2">Belongs to the AB hydrolase superfamily. Epoxide hydrolase family.</text>
</comment>
<evidence type="ECO:0000256" key="1">
    <source>
        <dbReference type="ARBA" id="ARBA00022801"/>
    </source>
</evidence>
<keyword evidence="1" id="KW-0378">Hydrolase</keyword>
<dbReference type="SUPFAM" id="SSF53474">
    <property type="entry name" value="alpha/beta-Hydrolases"/>
    <property type="match status" value="1"/>
</dbReference>
<evidence type="ECO:0000256" key="2">
    <source>
        <dbReference type="ARBA" id="ARBA00038334"/>
    </source>
</evidence>
<accession>A0ABQ9G7V1</accession>
<evidence type="ECO:0000313" key="4">
    <source>
        <dbReference type="EMBL" id="KAJ8868523.1"/>
    </source>
</evidence>
<dbReference type="Gene3D" id="3.40.50.1820">
    <property type="entry name" value="alpha/beta hydrolase"/>
    <property type="match status" value="1"/>
</dbReference>
<proteinExistence type="inferred from homology"/>
<dbReference type="EMBL" id="JARBHB010000014">
    <property type="protein sequence ID" value="KAJ8868523.1"/>
    <property type="molecule type" value="Genomic_DNA"/>
</dbReference>
<sequence>MLFLHGFPEFWYSWRYQIKEFSRDYWTVAIDMRGYGDSDKPSGFQNYELKLLTDDVVKVIKALGREKCILVSHDWGGIVGWNMSEFHPNMIEKYIVMNVPPAWLIRKLLATHTKQFLKFW</sequence>
<dbReference type="PANTHER" id="PTHR43329">
    <property type="entry name" value="EPOXIDE HYDROLASE"/>
    <property type="match status" value="1"/>
</dbReference>
<reference evidence="4 5" key="1">
    <citation type="submission" date="2023-02" db="EMBL/GenBank/DDBJ databases">
        <title>LHISI_Scaffold_Assembly.</title>
        <authorList>
            <person name="Stuart O.P."/>
            <person name="Cleave R."/>
            <person name="Magrath M.J.L."/>
            <person name="Mikheyev A.S."/>
        </authorList>
    </citation>
    <scope>NUCLEOTIDE SEQUENCE [LARGE SCALE GENOMIC DNA]</scope>
    <source>
        <strain evidence="4">Daus_M_001</strain>
        <tissue evidence="4">Leg muscle</tissue>
    </source>
</reference>
<comment type="caution">
    <text evidence="4">The sequence shown here is derived from an EMBL/GenBank/DDBJ whole genome shotgun (WGS) entry which is preliminary data.</text>
</comment>
<organism evidence="4 5">
    <name type="scientific">Dryococelus australis</name>
    <dbReference type="NCBI Taxonomy" id="614101"/>
    <lineage>
        <taxon>Eukaryota</taxon>
        <taxon>Metazoa</taxon>
        <taxon>Ecdysozoa</taxon>
        <taxon>Arthropoda</taxon>
        <taxon>Hexapoda</taxon>
        <taxon>Insecta</taxon>
        <taxon>Pterygota</taxon>
        <taxon>Neoptera</taxon>
        <taxon>Polyneoptera</taxon>
        <taxon>Phasmatodea</taxon>
        <taxon>Verophasmatodea</taxon>
        <taxon>Anareolatae</taxon>
        <taxon>Phasmatidae</taxon>
        <taxon>Eurycanthinae</taxon>
        <taxon>Dryococelus</taxon>
    </lineage>
</organism>
<dbReference type="InterPro" id="IPR000073">
    <property type="entry name" value="AB_hydrolase_1"/>
</dbReference>
<dbReference type="PRINTS" id="PR00412">
    <property type="entry name" value="EPOXHYDRLASE"/>
</dbReference>
<evidence type="ECO:0000313" key="5">
    <source>
        <dbReference type="Proteomes" id="UP001159363"/>
    </source>
</evidence>
<dbReference type="InterPro" id="IPR000639">
    <property type="entry name" value="Epox_hydrolase-like"/>
</dbReference>
<dbReference type="InterPro" id="IPR029058">
    <property type="entry name" value="AB_hydrolase_fold"/>
</dbReference>
<dbReference type="Proteomes" id="UP001159363">
    <property type="component" value="Chromosome 13"/>
</dbReference>
<dbReference type="Pfam" id="PF00561">
    <property type="entry name" value="Abhydrolase_1"/>
    <property type="match status" value="1"/>
</dbReference>
<gene>
    <name evidence="4" type="ORF">PR048_030051</name>
</gene>
<protein>
    <recommendedName>
        <fullName evidence="3">AB hydrolase-1 domain-containing protein</fullName>
    </recommendedName>
</protein>